<comment type="caution">
    <text evidence="1">The sequence shown here is derived from an EMBL/GenBank/DDBJ whole genome shotgun (WGS) entry which is preliminary data.</text>
</comment>
<organism evidence="1 2">
    <name type="scientific">Tanacetum coccineum</name>
    <dbReference type="NCBI Taxonomy" id="301880"/>
    <lineage>
        <taxon>Eukaryota</taxon>
        <taxon>Viridiplantae</taxon>
        <taxon>Streptophyta</taxon>
        <taxon>Embryophyta</taxon>
        <taxon>Tracheophyta</taxon>
        <taxon>Spermatophyta</taxon>
        <taxon>Magnoliopsida</taxon>
        <taxon>eudicotyledons</taxon>
        <taxon>Gunneridae</taxon>
        <taxon>Pentapetalae</taxon>
        <taxon>asterids</taxon>
        <taxon>campanulids</taxon>
        <taxon>Asterales</taxon>
        <taxon>Asteraceae</taxon>
        <taxon>Asteroideae</taxon>
        <taxon>Anthemideae</taxon>
        <taxon>Anthemidinae</taxon>
        <taxon>Tanacetum</taxon>
    </lineage>
</organism>
<gene>
    <name evidence="1" type="ORF">Tco_0894207</name>
</gene>
<dbReference type="EMBL" id="BQNB010014122">
    <property type="protein sequence ID" value="GJT24270.1"/>
    <property type="molecule type" value="Genomic_DNA"/>
</dbReference>
<protein>
    <submittedName>
        <fullName evidence="1">Uncharacterized protein</fullName>
    </submittedName>
</protein>
<evidence type="ECO:0000313" key="2">
    <source>
        <dbReference type="Proteomes" id="UP001151760"/>
    </source>
</evidence>
<sequence length="94" mass="10446">MCDTSSTQLLFSTPNLALMPSPRMQFALSTCPLVYGCLTDANLCLMFNFSHQSLNGLLEIAFGCPTRFLLEFHLSLSLWEGAGDVDSLLVEWPR</sequence>
<proteinExistence type="predicted"/>
<reference evidence="1" key="2">
    <citation type="submission" date="2022-01" db="EMBL/GenBank/DDBJ databases">
        <authorList>
            <person name="Yamashiro T."/>
            <person name="Shiraishi A."/>
            <person name="Satake H."/>
            <person name="Nakayama K."/>
        </authorList>
    </citation>
    <scope>NUCLEOTIDE SEQUENCE</scope>
</reference>
<name>A0ABQ5CB54_9ASTR</name>
<feature type="non-terminal residue" evidence="1">
    <location>
        <position position="94"/>
    </location>
</feature>
<keyword evidence="2" id="KW-1185">Reference proteome</keyword>
<evidence type="ECO:0000313" key="1">
    <source>
        <dbReference type="EMBL" id="GJT24270.1"/>
    </source>
</evidence>
<reference evidence="1" key="1">
    <citation type="journal article" date="2022" name="Int. J. Mol. Sci.">
        <title>Draft Genome of Tanacetum Coccineum: Genomic Comparison of Closely Related Tanacetum-Family Plants.</title>
        <authorList>
            <person name="Yamashiro T."/>
            <person name="Shiraishi A."/>
            <person name="Nakayama K."/>
            <person name="Satake H."/>
        </authorList>
    </citation>
    <scope>NUCLEOTIDE SEQUENCE</scope>
</reference>
<dbReference type="Proteomes" id="UP001151760">
    <property type="component" value="Unassembled WGS sequence"/>
</dbReference>
<accession>A0ABQ5CB54</accession>